<comment type="pathway">
    <text evidence="1">Lipid metabolism; fatty acid metabolism.</text>
</comment>
<dbReference type="SUPFAM" id="SSF53187">
    <property type="entry name" value="Zn-dependent exopeptidases"/>
    <property type="match status" value="1"/>
</dbReference>
<dbReference type="EMBL" id="CAJNOQ010014507">
    <property type="protein sequence ID" value="CAF1342983.1"/>
    <property type="molecule type" value="Genomic_DNA"/>
</dbReference>
<sequence>MTSGDTKRGNFRALLRFRIAVGEAIRMRPDLKPYLLSAHYDVVPATNGSWKHDPFSAVVDGGYIYARGTLDDKTTVFAVMEALQEYIEKNGQPRRSFYIAITHDEEVKVYMDGSVGIANYLSKVKFGNGDFEYILDEGSSIVEDSFPTIEYPVAIVAIGEKGYLTVEYRVEITGGHSSMPSAPTSIGILSNAMVKLETNLHPSQFGRGPELDLLQSIAPYTAFPVRLVLSNLWIFGSLMKKILSMNPTTDALQRSTTAITMISGGVKDNVLPPSAQSSVNHRIHPGDTCEKIFAKNKHIIHDDRVKDTLTQGIEKNEL</sequence>
<evidence type="ECO:0000256" key="25">
    <source>
        <dbReference type="ARBA" id="ARBA00049457"/>
    </source>
</evidence>
<dbReference type="OrthoDB" id="3064516at2759"/>
<evidence type="ECO:0000256" key="22">
    <source>
        <dbReference type="ARBA" id="ARBA00048840"/>
    </source>
</evidence>
<evidence type="ECO:0000256" key="7">
    <source>
        <dbReference type="ARBA" id="ARBA00046147"/>
    </source>
</evidence>
<evidence type="ECO:0000256" key="2">
    <source>
        <dbReference type="ARBA" id="ARBA00006247"/>
    </source>
</evidence>
<keyword evidence="28" id="KW-1185">Reference proteome</keyword>
<keyword evidence="4" id="KW-0479">Metal-binding</keyword>
<comment type="function">
    <text evidence="7">Secreted enzyme that regulates the endogenous N-fatty acyl amino acid (NAAs) tissue and circulating levels by functioning as a bidirectional NAA synthase/hydrolase. It condenses free fatty acids and free amino acids to generate NAAs and bidirectionally catalyzes the reverse hydrolysis reaction. Some of these NAAs stimulate oxidative metabolism via mitochondrial uncoupling, increasing energy expenditure in a UPC1-independent manner. Thereby, this secreted protein may indirectly regulate whole body energy expenditure. PM20D1 circulates in tight association with both low- and high-density (LDL and HDL,respectively) lipoprotein particles.</text>
</comment>
<dbReference type="GO" id="GO:0043604">
    <property type="term" value="P:amide biosynthetic process"/>
    <property type="evidence" value="ECO:0007669"/>
    <property type="project" value="TreeGrafter"/>
</dbReference>
<dbReference type="GO" id="GO:0046872">
    <property type="term" value="F:metal ion binding"/>
    <property type="evidence" value="ECO:0007669"/>
    <property type="project" value="UniProtKB-KW"/>
</dbReference>
<evidence type="ECO:0000256" key="24">
    <source>
        <dbReference type="ARBA" id="ARBA00049100"/>
    </source>
</evidence>
<dbReference type="GO" id="GO:0008233">
    <property type="term" value="F:peptidase activity"/>
    <property type="evidence" value="ECO:0007669"/>
    <property type="project" value="UniProtKB-KW"/>
</dbReference>
<evidence type="ECO:0000256" key="14">
    <source>
        <dbReference type="ARBA" id="ARBA00048145"/>
    </source>
</evidence>
<comment type="catalytic activity">
    <reaction evidence="15">
        <text>N-(9Z-octadecenoyl)-L-asparagine + H2O = L-asparagine + (9Z)-octadecenoate</text>
        <dbReference type="Rhea" id="RHEA:64136"/>
        <dbReference type="ChEBI" id="CHEBI:15377"/>
        <dbReference type="ChEBI" id="CHEBI:30823"/>
        <dbReference type="ChEBI" id="CHEBI:58048"/>
        <dbReference type="ChEBI" id="CHEBI:149730"/>
    </reaction>
    <physiologicalReaction direction="left-to-right" evidence="15">
        <dbReference type="Rhea" id="RHEA:64137"/>
    </physiologicalReaction>
</comment>
<dbReference type="Proteomes" id="UP000681722">
    <property type="component" value="Unassembled WGS sequence"/>
</dbReference>
<comment type="catalytic activity">
    <reaction evidence="24">
        <text>N-(5Z,8Z,11Z,14Z-eicosatetraenoyl)-L-serine + H2O = (5Z,8Z,11Z,14Z)-eicosatetraenoate + L-serine</text>
        <dbReference type="Rhea" id="RHEA:64116"/>
        <dbReference type="ChEBI" id="CHEBI:15377"/>
        <dbReference type="ChEBI" id="CHEBI:32395"/>
        <dbReference type="ChEBI" id="CHEBI:33384"/>
        <dbReference type="ChEBI" id="CHEBI:149697"/>
    </reaction>
    <physiologicalReaction direction="left-to-right" evidence="24">
        <dbReference type="Rhea" id="RHEA:64117"/>
    </physiologicalReaction>
    <physiologicalReaction direction="right-to-left" evidence="24">
        <dbReference type="Rhea" id="RHEA:64118"/>
    </physiologicalReaction>
</comment>
<evidence type="ECO:0000256" key="13">
    <source>
        <dbReference type="ARBA" id="ARBA00047879"/>
    </source>
</evidence>
<evidence type="ECO:0000256" key="21">
    <source>
        <dbReference type="ARBA" id="ARBA00048827"/>
    </source>
</evidence>
<evidence type="ECO:0000256" key="23">
    <source>
        <dbReference type="ARBA" id="ARBA00048879"/>
    </source>
</evidence>
<organism evidence="26 28">
    <name type="scientific">Didymodactylos carnosus</name>
    <dbReference type="NCBI Taxonomy" id="1234261"/>
    <lineage>
        <taxon>Eukaryota</taxon>
        <taxon>Metazoa</taxon>
        <taxon>Spiralia</taxon>
        <taxon>Gnathifera</taxon>
        <taxon>Rotifera</taxon>
        <taxon>Eurotatoria</taxon>
        <taxon>Bdelloidea</taxon>
        <taxon>Philodinida</taxon>
        <taxon>Philodinidae</taxon>
        <taxon>Didymodactylos</taxon>
    </lineage>
</organism>
<dbReference type="EMBL" id="CAJOBC010059907">
    <property type="protein sequence ID" value="CAF4205886.1"/>
    <property type="molecule type" value="Genomic_DNA"/>
</dbReference>
<dbReference type="Proteomes" id="UP000663829">
    <property type="component" value="Unassembled WGS sequence"/>
</dbReference>
<proteinExistence type="inferred from homology"/>
<dbReference type="GO" id="GO:0006508">
    <property type="term" value="P:proteolysis"/>
    <property type="evidence" value="ECO:0007669"/>
    <property type="project" value="UniProtKB-KW"/>
</dbReference>
<comment type="catalytic activity">
    <reaction evidence="25">
        <text>N-(9Z-octadecenoyl)-L-lysine + H2O = L-lysine + (9Z)-octadecenoate</text>
        <dbReference type="Rhea" id="RHEA:64192"/>
        <dbReference type="ChEBI" id="CHEBI:15377"/>
        <dbReference type="ChEBI" id="CHEBI:30823"/>
        <dbReference type="ChEBI" id="CHEBI:32551"/>
        <dbReference type="ChEBI" id="CHEBI:149731"/>
    </reaction>
    <physiologicalReaction direction="left-to-right" evidence="25">
        <dbReference type="Rhea" id="RHEA:64193"/>
    </physiologicalReaction>
</comment>
<evidence type="ECO:0000313" key="27">
    <source>
        <dbReference type="EMBL" id="CAF4205886.1"/>
    </source>
</evidence>
<dbReference type="GO" id="GO:0043605">
    <property type="term" value="P:amide catabolic process"/>
    <property type="evidence" value="ECO:0007669"/>
    <property type="project" value="TreeGrafter"/>
</dbReference>
<comment type="catalytic activity">
    <reaction evidence="14">
        <text>N-(9Z-octadecenoyl)-L-methionine + H2O = (9Z)-octadecenoate + L-methionine</text>
        <dbReference type="Rhea" id="RHEA:64144"/>
        <dbReference type="ChEBI" id="CHEBI:15377"/>
        <dbReference type="ChEBI" id="CHEBI:30823"/>
        <dbReference type="ChEBI" id="CHEBI:57844"/>
        <dbReference type="ChEBI" id="CHEBI:149732"/>
    </reaction>
    <physiologicalReaction direction="left-to-right" evidence="14">
        <dbReference type="Rhea" id="RHEA:64145"/>
    </physiologicalReaction>
</comment>
<keyword evidence="5" id="KW-0378">Hydrolase</keyword>
<dbReference type="GO" id="GO:0006520">
    <property type="term" value="P:amino acid metabolic process"/>
    <property type="evidence" value="ECO:0007669"/>
    <property type="project" value="TreeGrafter"/>
</dbReference>
<comment type="catalytic activity">
    <reaction evidence="16">
        <text>N-(5Z,8Z,11Z,14Z)-eicosatetraenoyl-glycine + H2O = (5Z,8Z,11Z,14Z)-eicosatetraenoate + glycine</text>
        <dbReference type="Rhea" id="RHEA:64108"/>
        <dbReference type="ChEBI" id="CHEBI:15377"/>
        <dbReference type="ChEBI" id="CHEBI:32395"/>
        <dbReference type="ChEBI" id="CHEBI:57305"/>
        <dbReference type="ChEBI" id="CHEBI:59002"/>
    </reaction>
    <physiologicalReaction direction="left-to-right" evidence="16">
        <dbReference type="Rhea" id="RHEA:64109"/>
    </physiologicalReaction>
    <physiologicalReaction direction="right-to-left" evidence="16">
        <dbReference type="Rhea" id="RHEA:64110"/>
    </physiologicalReaction>
</comment>
<evidence type="ECO:0000256" key="20">
    <source>
        <dbReference type="ARBA" id="ARBA00048822"/>
    </source>
</evidence>
<evidence type="ECO:0000256" key="8">
    <source>
        <dbReference type="ARBA" id="ARBA00047450"/>
    </source>
</evidence>
<comment type="catalytic activity">
    <reaction evidence="11">
        <text>N-(9Z-octadecenoyl)-L-tyrosine + H2O = L-tyrosine + (9Z)-octadecenoate</text>
        <dbReference type="Rhea" id="RHEA:64184"/>
        <dbReference type="ChEBI" id="CHEBI:15377"/>
        <dbReference type="ChEBI" id="CHEBI:30823"/>
        <dbReference type="ChEBI" id="CHEBI:58315"/>
        <dbReference type="ChEBI" id="CHEBI:149734"/>
    </reaction>
    <physiologicalReaction direction="left-to-right" evidence="11">
        <dbReference type="Rhea" id="RHEA:64185"/>
    </physiologicalReaction>
</comment>
<comment type="caution">
    <text evidence="26">The sequence shown here is derived from an EMBL/GenBank/DDBJ whole genome shotgun (WGS) entry which is preliminary data.</text>
</comment>
<evidence type="ECO:0008006" key="29">
    <source>
        <dbReference type="Google" id="ProtNLM"/>
    </source>
</evidence>
<evidence type="ECO:0000256" key="6">
    <source>
        <dbReference type="ARBA" id="ARBA00022833"/>
    </source>
</evidence>
<comment type="catalytic activity">
    <reaction evidence="23">
        <text>L-phenylalanine + (9Z)-octadecenoate = N-(9Z-octadecenoyl)-L-phenylalanine + H2O</text>
        <dbReference type="Rhea" id="RHEA:51300"/>
        <dbReference type="ChEBI" id="CHEBI:15377"/>
        <dbReference type="ChEBI" id="CHEBI:30823"/>
        <dbReference type="ChEBI" id="CHEBI:58095"/>
        <dbReference type="ChEBI" id="CHEBI:134020"/>
    </reaction>
    <physiologicalReaction direction="left-to-right" evidence="23">
        <dbReference type="Rhea" id="RHEA:51301"/>
    </physiologicalReaction>
    <physiologicalReaction direction="right-to-left" evidence="23">
        <dbReference type="Rhea" id="RHEA:51302"/>
    </physiologicalReaction>
</comment>
<gene>
    <name evidence="26" type="ORF">GPM918_LOCUS30524</name>
    <name evidence="27" type="ORF">SRO942_LOCUS31142</name>
</gene>
<comment type="catalytic activity">
    <reaction evidence="18">
        <text>N-(9Z-octadecenoyl)-L-serine + H2O = L-serine + (9Z)-octadecenoate</text>
        <dbReference type="Rhea" id="RHEA:51352"/>
        <dbReference type="ChEBI" id="CHEBI:15377"/>
        <dbReference type="ChEBI" id="CHEBI:30823"/>
        <dbReference type="ChEBI" id="CHEBI:33384"/>
        <dbReference type="ChEBI" id="CHEBI:134031"/>
    </reaction>
    <physiologicalReaction direction="left-to-right" evidence="18">
        <dbReference type="Rhea" id="RHEA:51353"/>
    </physiologicalReaction>
</comment>
<keyword evidence="3" id="KW-0645">Protease</keyword>
<evidence type="ECO:0000313" key="28">
    <source>
        <dbReference type="Proteomes" id="UP000663829"/>
    </source>
</evidence>
<evidence type="ECO:0000256" key="15">
    <source>
        <dbReference type="ARBA" id="ARBA00048380"/>
    </source>
</evidence>
<evidence type="ECO:0000256" key="16">
    <source>
        <dbReference type="ARBA" id="ARBA00048402"/>
    </source>
</evidence>
<name>A0A815GPV9_9BILA</name>
<dbReference type="PANTHER" id="PTHR45962:SF1">
    <property type="entry name" value="N-FATTY-ACYL-AMINO ACID SYNTHASE_HYDROLASE PM20D1"/>
    <property type="match status" value="1"/>
</dbReference>
<comment type="catalytic activity">
    <reaction evidence="10">
        <text>N-octadecanoyl-L-phenylalanine + H2O = octadecanoate + L-phenylalanine</text>
        <dbReference type="Rhea" id="RHEA:64128"/>
        <dbReference type="ChEBI" id="CHEBI:15377"/>
        <dbReference type="ChEBI" id="CHEBI:25629"/>
        <dbReference type="ChEBI" id="CHEBI:58095"/>
        <dbReference type="ChEBI" id="CHEBI:149700"/>
    </reaction>
    <physiologicalReaction direction="left-to-right" evidence="10">
        <dbReference type="Rhea" id="RHEA:64129"/>
    </physiologicalReaction>
</comment>
<comment type="similarity">
    <text evidence="2">Belongs to the peptidase M20A family.</text>
</comment>
<reference evidence="26" key="1">
    <citation type="submission" date="2021-02" db="EMBL/GenBank/DDBJ databases">
        <authorList>
            <person name="Nowell W R."/>
        </authorList>
    </citation>
    <scope>NUCLEOTIDE SEQUENCE</scope>
</reference>
<evidence type="ECO:0000256" key="9">
    <source>
        <dbReference type="ARBA" id="ARBA00047567"/>
    </source>
</evidence>
<protein>
    <recommendedName>
        <fullName evidence="29">Peptidase M20 dimerisation domain-containing protein</fullName>
    </recommendedName>
</protein>
<evidence type="ECO:0000313" key="26">
    <source>
        <dbReference type="EMBL" id="CAF1342983.1"/>
    </source>
</evidence>
<evidence type="ECO:0000256" key="19">
    <source>
        <dbReference type="ARBA" id="ARBA00048729"/>
    </source>
</evidence>
<comment type="catalytic activity">
    <reaction evidence="12">
        <text>(5Z,8Z,11Z,14Z)-eicosatetraenoate + L-phenylalanine = N-(5Z,8Z,11Z,14Z-eicosatetraenoyl)-L-phenylalanine + H2O</text>
        <dbReference type="Rhea" id="RHEA:51312"/>
        <dbReference type="ChEBI" id="CHEBI:15377"/>
        <dbReference type="ChEBI" id="CHEBI:32395"/>
        <dbReference type="ChEBI" id="CHEBI:58095"/>
        <dbReference type="ChEBI" id="CHEBI:134022"/>
    </reaction>
    <physiologicalReaction direction="left-to-right" evidence="12">
        <dbReference type="Rhea" id="RHEA:51313"/>
    </physiologicalReaction>
    <physiologicalReaction direction="right-to-left" evidence="12">
        <dbReference type="Rhea" id="RHEA:51314"/>
    </physiologicalReaction>
</comment>
<evidence type="ECO:0000256" key="12">
    <source>
        <dbReference type="ARBA" id="ARBA00047874"/>
    </source>
</evidence>
<evidence type="ECO:0000256" key="5">
    <source>
        <dbReference type="ARBA" id="ARBA00022801"/>
    </source>
</evidence>
<evidence type="ECO:0000256" key="10">
    <source>
        <dbReference type="ARBA" id="ARBA00047723"/>
    </source>
</evidence>
<comment type="catalytic activity">
    <reaction evidence="20">
        <text>N-(9Z-octadecenoyl)-L-tryptophan + H2O = L-tryptophan + (9Z)-octadecenoate</text>
        <dbReference type="Rhea" id="RHEA:64176"/>
        <dbReference type="ChEBI" id="CHEBI:15377"/>
        <dbReference type="ChEBI" id="CHEBI:30823"/>
        <dbReference type="ChEBI" id="CHEBI:57912"/>
        <dbReference type="ChEBI" id="CHEBI:149733"/>
    </reaction>
    <physiologicalReaction direction="left-to-right" evidence="20">
        <dbReference type="Rhea" id="RHEA:64177"/>
    </physiologicalReaction>
</comment>
<dbReference type="SUPFAM" id="SSF55031">
    <property type="entry name" value="Bacterial exopeptidase dimerisation domain"/>
    <property type="match status" value="1"/>
</dbReference>
<keyword evidence="6" id="KW-0862">Zinc</keyword>
<comment type="catalytic activity">
    <reaction evidence="8">
        <text>(9Z)-octadecenoate + glycine = N-(9Z-octadecenoyl)glycine + H2O</text>
        <dbReference type="Rhea" id="RHEA:51316"/>
        <dbReference type="ChEBI" id="CHEBI:15377"/>
        <dbReference type="ChEBI" id="CHEBI:30823"/>
        <dbReference type="ChEBI" id="CHEBI:57305"/>
        <dbReference type="ChEBI" id="CHEBI:133992"/>
    </reaction>
    <physiologicalReaction direction="right-to-left" evidence="8">
        <dbReference type="Rhea" id="RHEA:51318"/>
    </physiologicalReaction>
</comment>
<accession>A0A815GPV9</accession>
<dbReference type="Pfam" id="PF01546">
    <property type="entry name" value="Peptidase_M20"/>
    <property type="match status" value="1"/>
</dbReference>
<evidence type="ECO:0000256" key="18">
    <source>
        <dbReference type="ARBA" id="ARBA00048597"/>
    </source>
</evidence>
<evidence type="ECO:0000256" key="11">
    <source>
        <dbReference type="ARBA" id="ARBA00047866"/>
    </source>
</evidence>
<comment type="catalytic activity">
    <reaction evidence="21">
        <text>N-(9Z-octadecenoyl)-L-leucine + H2O = L-leucine + (9Z)-octadecenoate</text>
        <dbReference type="Rhea" id="RHEA:51360"/>
        <dbReference type="ChEBI" id="CHEBI:15377"/>
        <dbReference type="ChEBI" id="CHEBI:30823"/>
        <dbReference type="ChEBI" id="CHEBI:57427"/>
        <dbReference type="ChEBI" id="CHEBI:134035"/>
    </reaction>
    <physiologicalReaction direction="left-to-right" evidence="21">
        <dbReference type="Rhea" id="RHEA:51361"/>
    </physiologicalReaction>
    <physiologicalReaction direction="right-to-left" evidence="21">
        <dbReference type="Rhea" id="RHEA:51362"/>
    </physiologicalReaction>
</comment>
<comment type="catalytic activity">
    <reaction evidence="22">
        <text>an N-acyl-aromatic L-alpha-amino acid + H2O = an aromatic L-alpha-amino acid + a carboxylate</text>
        <dbReference type="Rhea" id="RHEA:54184"/>
        <dbReference type="ChEBI" id="CHEBI:15377"/>
        <dbReference type="ChEBI" id="CHEBI:29067"/>
        <dbReference type="ChEBI" id="CHEBI:84824"/>
        <dbReference type="ChEBI" id="CHEBI:138093"/>
        <dbReference type="EC" id="3.5.1.114"/>
    </reaction>
    <physiologicalReaction direction="left-to-right" evidence="22">
        <dbReference type="Rhea" id="RHEA:54185"/>
    </physiologicalReaction>
    <physiologicalReaction direction="right-to-left" evidence="22">
        <dbReference type="Rhea" id="RHEA:54186"/>
    </physiologicalReaction>
</comment>
<dbReference type="AlphaFoldDB" id="A0A815GPV9"/>
<evidence type="ECO:0000256" key="17">
    <source>
        <dbReference type="ARBA" id="ARBA00048579"/>
    </source>
</evidence>
<dbReference type="PANTHER" id="PTHR45962">
    <property type="entry name" value="N-FATTY-ACYL-AMINO ACID SYNTHASE/HYDROLASE PM20D1"/>
    <property type="match status" value="1"/>
</dbReference>
<comment type="catalytic activity">
    <reaction evidence="9">
        <text>N-(4Z,7Z,10Z,13Z,16Z,19Z-docosahexaenoyl)-L-phenylalanine + H2O = (4Z,7Z,10Z,13Z,16Z,19Z)-docosahexaenoate + L-phenylalanine</text>
        <dbReference type="Rhea" id="RHEA:64132"/>
        <dbReference type="ChEBI" id="CHEBI:15377"/>
        <dbReference type="ChEBI" id="CHEBI:58095"/>
        <dbReference type="ChEBI" id="CHEBI:77016"/>
        <dbReference type="ChEBI" id="CHEBI:149701"/>
    </reaction>
    <physiologicalReaction direction="left-to-right" evidence="9">
        <dbReference type="Rhea" id="RHEA:64133"/>
    </physiologicalReaction>
</comment>
<evidence type="ECO:0000256" key="3">
    <source>
        <dbReference type="ARBA" id="ARBA00022670"/>
    </source>
</evidence>
<dbReference type="InterPro" id="IPR002933">
    <property type="entry name" value="Peptidase_M20"/>
</dbReference>
<dbReference type="Gene3D" id="3.30.70.360">
    <property type="match status" value="1"/>
</dbReference>
<dbReference type="InterPro" id="IPR047177">
    <property type="entry name" value="Pept_M20A"/>
</dbReference>
<comment type="catalytic activity">
    <reaction evidence="13">
        <text>N-hexadecanoyl-L-phenylalanine + H2O = hexadecanoate + L-phenylalanine</text>
        <dbReference type="Rhea" id="RHEA:64124"/>
        <dbReference type="ChEBI" id="CHEBI:7896"/>
        <dbReference type="ChEBI" id="CHEBI:15377"/>
        <dbReference type="ChEBI" id="CHEBI:58095"/>
        <dbReference type="ChEBI" id="CHEBI:149699"/>
    </reaction>
    <physiologicalReaction direction="left-to-right" evidence="13">
        <dbReference type="Rhea" id="RHEA:64125"/>
    </physiologicalReaction>
</comment>
<dbReference type="InterPro" id="IPR036264">
    <property type="entry name" value="Bact_exopeptidase_dim_dom"/>
</dbReference>
<evidence type="ECO:0000256" key="4">
    <source>
        <dbReference type="ARBA" id="ARBA00022723"/>
    </source>
</evidence>
<dbReference type="Gene3D" id="3.40.630.10">
    <property type="entry name" value="Zn peptidases"/>
    <property type="match status" value="1"/>
</dbReference>
<evidence type="ECO:0000256" key="1">
    <source>
        <dbReference type="ARBA" id="ARBA00004872"/>
    </source>
</evidence>
<dbReference type="GO" id="GO:0004046">
    <property type="term" value="F:aminoacylase activity"/>
    <property type="evidence" value="ECO:0007669"/>
    <property type="project" value="UniProtKB-EC"/>
</dbReference>
<comment type="catalytic activity">
    <reaction evidence="17">
        <text>an N-acyl-L-amino acid + H2O = an L-alpha-amino acid + a carboxylate</text>
        <dbReference type="Rhea" id="RHEA:15565"/>
        <dbReference type="ChEBI" id="CHEBI:15377"/>
        <dbReference type="ChEBI" id="CHEBI:29067"/>
        <dbReference type="ChEBI" id="CHEBI:59869"/>
        <dbReference type="ChEBI" id="CHEBI:59874"/>
        <dbReference type="EC" id="3.5.1.14"/>
    </reaction>
    <physiologicalReaction direction="left-to-right" evidence="17">
        <dbReference type="Rhea" id="RHEA:15566"/>
    </physiologicalReaction>
    <physiologicalReaction direction="right-to-left" evidence="17">
        <dbReference type="Rhea" id="RHEA:15567"/>
    </physiologicalReaction>
</comment>
<comment type="catalytic activity">
    <reaction evidence="19">
        <text>N-(9Z-octadecenoyl)-L-glutamine + H2O = L-glutamine + (9Z)-octadecenoate</text>
        <dbReference type="Rhea" id="RHEA:51356"/>
        <dbReference type="ChEBI" id="CHEBI:15377"/>
        <dbReference type="ChEBI" id="CHEBI:30823"/>
        <dbReference type="ChEBI" id="CHEBI:58359"/>
        <dbReference type="ChEBI" id="CHEBI:134033"/>
    </reaction>
    <physiologicalReaction direction="left-to-right" evidence="19">
        <dbReference type="Rhea" id="RHEA:51357"/>
    </physiologicalReaction>
</comment>